<evidence type="ECO:0000313" key="2">
    <source>
        <dbReference type="EMBL" id="SCX80064.1"/>
    </source>
</evidence>
<feature type="transmembrane region" description="Helical" evidence="1">
    <location>
        <begin position="7"/>
        <end position="33"/>
    </location>
</feature>
<name>A0A1G5AQ99_9BACT</name>
<dbReference type="STRING" id="419481.SAMN05216233_101374"/>
<proteinExistence type="predicted"/>
<evidence type="ECO:0000256" key="1">
    <source>
        <dbReference type="SAM" id="Phobius"/>
    </source>
</evidence>
<dbReference type="Proteomes" id="UP000198870">
    <property type="component" value="Unassembled WGS sequence"/>
</dbReference>
<accession>A0A1G5AQ99</accession>
<evidence type="ECO:0000313" key="3">
    <source>
        <dbReference type="Proteomes" id="UP000198870"/>
    </source>
</evidence>
<protein>
    <submittedName>
        <fullName evidence="2">Uncharacterized protein</fullName>
    </submittedName>
</protein>
<dbReference type="EMBL" id="FMUX01000001">
    <property type="protein sequence ID" value="SCX80064.1"/>
    <property type="molecule type" value="Genomic_DNA"/>
</dbReference>
<keyword evidence="1" id="KW-0472">Membrane</keyword>
<organism evidence="2 3">
    <name type="scientific">Desulfoluna spongiiphila</name>
    <dbReference type="NCBI Taxonomy" id="419481"/>
    <lineage>
        <taxon>Bacteria</taxon>
        <taxon>Pseudomonadati</taxon>
        <taxon>Thermodesulfobacteriota</taxon>
        <taxon>Desulfobacteria</taxon>
        <taxon>Desulfobacterales</taxon>
        <taxon>Desulfolunaceae</taxon>
        <taxon>Desulfoluna</taxon>
    </lineage>
</organism>
<sequence length="170" mass="18625">MKTLKGIYVHIVTVTIVMVALSFSSGPAVAGLFDFTKGTVAEPGTELHDLGTQALNDGLDGISYFTNGEGHVMKVQAKEMTNGDLRVAVNKVHIPRDYVVENTEQAMEAERTLKELDALAEQQPWIGGYAVLPHNEGMKAYQTGVMVENEKRRSESGAYDNNRADCCWGF</sequence>
<keyword evidence="1" id="KW-1133">Transmembrane helix</keyword>
<dbReference type="RefSeq" id="WP_092207674.1">
    <property type="nucleotide sequence ID" value="NZ_FMUX01000001.1"/>
</dbReference>
<gene>
    <name evidence="2" type="ORF">SAMN05216233_101374</name>
</gene>
<keyword evidence="1" id="KW-0812">Transmembrane</keyword>
<reference evidence="2 3" key="1">
    <citation type="submission" date="2016-10" db="EMBL/GenBank/DDBJ databases">
        <authorList>
            <person name="de Groot N.N."/>
        </authorList>
    </citation>
    <scope>NUCLEOTIDE SEQUENCE [LARGE SCALE GENOMIC DNA]</scope>
    <source>
        <strain evidence="2 3">AA1</strain>
    </source>
</reference>
<keyword evidence="3" id="KW-1185">Reference proteome</keyword>
<dbReference type="AlphaFoldDB" id="A0A1G5AQ99"/>